<sequence length="96" mass="10378">MTSTEAGLSGGRVRVQLLRVPDCPLVEQVRATLQECLLQSPIPVVVEELEGPYPSPTLLIDGVDVATGKAPSRDACCRLDLPTRTQILDALQRSRP</sequence>
<dbReference type="Proteomes" id="UP001165136">
    <property type="component" value="Unassembled WGS sequence"/>
</dbReference>
<proteinExistence type="predicted"/>
<organism evidence="1 2">
    <name type="scientific">Amycolatopsis taiwanensis</name>
    <dbReference type="NCBI Taxonomy" id="342230"/>
    <lineage>
        <taxon>Bacteria</taxon>
        <taxon>Bacillati</taxon>
        <taxon>Actinomycetota</taxon>
        <taxon>Actinomycetes</taxon>
        <taxon>Pseudonocardiales</taxon>
        <taxon>Pseudonocardiaceae</taxon>
        <taxon>Amycolatopsis</taxon>
    </lineage>
</organism>
<dbReference type="EMBL" id="BSTI01000004">
    <property type="protein sequence ID" value="GLY65314.1"/>
    <property type="molecule type" value="Genomic_DNA"/>
</dbReference>
<evidence type="ECO:0008006" key="3">
    <source>
        <dbReference type="Google" id="ProtNLM"/>
    </source>
</evidence>
<keyword evidence="2" id="KW-1185">Reference proteome</keyword>
<comment type="caution">
    <text evidence="1">The sequence shown here is derived from an EMBL/GenBank/DDBJ whole genome shotgun (WGS) entry which is preliminary data.</text>
</comment>
<evidence type="ECO:0000313" key="2">
    <source>
        <dbReference type="Proteomes" id="UP001165136"/>
    </source>
</evidence>
<reference evidence="1" key="1">
    <citation type="submission" date="2023-03" db="EMBL/GenBank/DDBJ databases">
        <title>Amycolatopsis taiwanensis NBRC 103393.</title>
        <authorList>
            <person name="Ichikawa N."/>
            <person name="Sato H."/>
            <person name="Tonouchi N."/>
        </authorList>
    </citation>
    <scope>NUCLEOTIDE SEQUENCE</scope>
    <source>
        <strain evidence="1">NBRC 103393</strain>
    </source>
</reference>
<evidence type="ECO:0000313" key="1">
    <source>
        <dbReference type="EMBL" id="GLY65314.1"/>
    </source>
</evidence>
<accession>A0A9W6QWF9</accession>
<name>A0A9W6QWF9_9PSEU</name>
<protein>
    <recommendedName>
        <fullName evidence="3">Alkylmercury lyase</fullName>
    </recommendedName>
</protein>
<gene>
    <name evidence="1" type="ORF">Atai01_19330</name>
</gene>
<dbReference type="AlphaFoldDB" id="A0A9W6QWF9"/>